<organism evidence="7 8">
    <name type="scientific">Algoriphagus aquimarinus</name>
    <dbReference type="NCBI Taxonomy" id="237018"/>
    <lineage>
        <taxon>Bacteria</taxon>
        <taxon>Pseudomonadati</taxon>
        <taxon>Bacteroidota</taxon>
        <taxon>Cytophagia</taxon>
        <taxon>Cytophagales</taxon>
        <taxon>Cyclobacteriaceae</taxon>
        <taxon>Algoriphagus</taxon>
    </lineage>
</organism>
<dbReference type="PANTHER" id="PTHR47627">
    <property type="entry name" value="RUBREDOXIN"/>
    <property type="match status" value="1"/>
</dbReference>
<accession>A0A1I1BSU7</accession>
<dbReference type="InterPro" id="IPR050526">
    <property type="entry name" value="Rubredoxin_ET"/>
</dbReference>
<dbReference type="EMBL" id="FOKK01000015">
    <property type="protein sequence ID" value="SFB51748.1"/>
    <property type="molecule type" value="Genomic_DNA"/>
</dbReference>
<evidence type="ECO:0000256" key="2">
    <source>
        <dbReference type="ARBA" id="ARBA00022448"/>
    </source>
</evidence>
<proteinExistence type="predicted"/>
<evidence type="ECO:0000256" key="4">
    <source>
        <dbReference type="ARBA" id="ARBA00022982"/>
    </source>
</evidence>
<dbReference type="Proteomes" id="UP000198790">
    <property type="component" value="Unassembled WGS sequence"/>
</dbReference>
<dbReference type="CDD" id="cd00730">
    <property type="entry name" value="rubredoxin"/>
    <property type="match status" value="1"/>
</dbReference>
<protein>
    <submittedName>
        <fullName evidence="7">Nitrite/Sulfite reductase ferredoxin-like half domain-containing protein</fullName>
    </submittedName>
</protein>
<dbReference type="STRING" id="237018.SAMN04489723_115101"/>
<comment type="cofactor">
    <cofactor evidence="1">
        <name>Fe(3+)</name>
        <dbReference type="ChEBI" id="CHEBI:29034"/>
    </cofactor>
</comment>
<dbReference type="Gene3D" id="2.20.28.10">
    <property type="match status" value="1"/>
</dbReference>
<dbReference type="GO" id="GO:0009055">
    <property type="term" value="F:electron transfer activity"/>
    <property type="evidence" value="ECO:0007669"/>
    <property type="project" value="TreeGrafter"/>
</dbReference>
<dbReference type="SUPFAM" id="SSF57802">
    <property type="entry name" value="Rubredoxin-like"/>
    <property type="match status" value="1"/>
</dbReference>
<keyword evidence="4" id="KW-0249">Electron transport</keyword>
<gene>
    <name evidence="7" type="ORF">SAMN04489723_115101</name>
</gene>
<evidence type="ECO:0000256" key="3">
    <source>
        <dbReference type="ARBA" id="ARBA00022723"/>
    </source>
</evidence>
<feature type="domain" description="Rubredoxin-like" evidence="6">
    <location>
        <begin position="427"/>
        <end position="478"/>
    </location>
</feature>
<dbReference type="PROSITE" id="PS50903">
    <property type="entry name" value="RUBREDOXIN_LIKE"/>
    <property type="match status" value="1"/>
</dbReference>
<dbReference type="InterPro" id="IPR024934">
    <property type="entry name" value="Rubredoxin-like_dom"/>
</dbReference>
<evidence type="ECO:0000256" key="1">
    <source>
        <dbReference type="ARBA" id="ARBA00001965"/>
    </source>
</evidence>
<keyword evidence="2" id="KW-0813">Transport</keyword>
<dbReference type="InterPro" id="IPR036136">
    <property type="entry name" value="Nit/Sulf_reduc_fer-like_dom_sf"/>
</dbReference>
<reference evidence="7 8" key="1">
    <citation type="submission" date="2016-10" db="EMBL/GenBank/DDBJ databases">
        <authorList>
            <person name="de Groot N.N."/>
        </authorList>
    </citation>
    <scope>NUCLEOTIDE SEQUENCE [LARGE SCALE GENOMIC DNA]</scope>
    <source>
        <strain evidence="7 8">DSM 23399</strain>
    </source>
</reference>
<evidence type="ECO:0000313" key="7">
    <source>
        <dbReference type="EMBL" id="SFB51748.1"/>
    </source>
</evidence>
<sequence length="485" mass="56183">MKSSKMKQTYSRVVVKGGVLSPAELKQILELAESAGLDTISLGSRQDILFIKDDGNLEIDSQDKFQLVSPEELGAENIVSSYVSSDIFPNTPWLTGDRYLYILEQFRVQPNLKINITDPKQRLVPLFTGHLNFIASAHEDYWYLYVRLPEWEETMMYPALIYSWEMAKVASAIEDILQEEPETVDFLFELVNDAVDSNNRTVDTPLEVPFYPFPYYEGINRVGDDRYWLGLYWRNNKYYTEFLKVLCDLCADSKIGKISITPWKSIIIKGIPENTKIEWERLLGRYGINVRHSMLELNWHLPVNNKSALKLKEYLVDNFDKRDISTYGLTFGITDYTRKAYYFTSIIIEKNQPPAGLEGVKIRNTYNLLYAKNFDPNTQQYIVYVQEVDKAELPGLLIELSKMYFEQLGKKQEQSKKQIVTKETIHSEIFQCSDCLTMYDPTYGDQEQNIPANTSFEELPAEYHCSLCEAPKSKLLKKTISKILK</sequence>
<keyword evidence="5" id="KW-0408">Iron</keyword>
<keyword evidence="3" id="KW-0479">Metal-binding</keyword>
<evidence type="ECO:0000259" key="6">
    <source>
        <dbReference type="PROSITE" id="PS50903"/>
    </source>
</evidence>
<dbReference type="Pfam" id="PF00301">
    <property type="entry name" value="Rubredoxin"/>
    <property type="match status" value="1"/>
</dbReference>
<dbReference type="GO" id="GO:0005506">
    <property type="term" value="F:iron ion binding"/>
    <property type="evidence" value="ECO:0007669"/>
    <property type="project" value="InterPro"/>
</dbReference>
<dbReference type="PANTHER" id="PTHR47627:SF1">
    <property type="entry name" value="RUBREDOXIN-1-RELATED"/>
    <property type="match status" value="1"/>
</dbReference>
<evidence type="ECO:0000256" key="5">
    <source>
        <dbReference type="ARBA" id="ARBA00023004"/>
    </source>
</evidence>
<evidence type="ECO:0000313" key="8">
    <source>
        <dbReference type="Proteomes" id="UP000198790"/>
    </source>
</evidence>
<dbReference type="InterPro" id="IPR024935">
    <property type="entry name" value="Rubredoxin_dom"/>
</dbReference>
<name>A0A1I1BSU7_9BACT</name>
<dbReference type="SUPFAM" id="SSF55124">
    <property type="entry name" value="Nitrite/Sulfite reductase N-terminal domain-like"/>
    <property type="match status" value="1"/>
</dbReference>
<dbReference type="AlphaFoldDB" id="A0A1I1BSU7"/>
<keyword evidence="8" id="KW-1185">Reference proteome</keyword>
<dbReference type="GO" id="GO:0043448">
    <property type="term" value="P:alkane catabolic process"/>
    <property type="evidence" value="ECO:0007669"/>
    <property type="project" value="TreeGrafter"/>
</dbReference>
<dbReference type="GO" id="GO:0016491">
    <property type="term" value="F:oxidoreductase activity"/>
    <property type="evidence" value="ECO:0007669"/>
    <property type="project" value="InterPro"/>
</dbReference>